<dbReference type="PANTHER" id="PTHR42760">
    <property type="entry name" value="SHORT-CHAIN DEHYDROGENASES/REDUCTASES FAMILY MEMBER"/>
    <property type="match status" value="1"/>
</dbReference>
<dbReference type="SMART" id="SM00822">
    <property type="entry name" value="PKS_KR"/>
    <property type="match status" value="1"/>
</dbReference>
<evidence type="ECO:0000259" key="8">
    <source>
        <dbReference type="SMART" id="SM00822"/>
    </source>
</evidence>
<evidence type="ECO:0000256" key="6">
    <source>
        <dbReference type="ARBA" id="ARBA00066455"/>
    </source>
</evidence>
<proteinExistence type="inferred from homology"/>
<dbReference type="PROSITE" id="PS00061">
    <property type="entry name" value="ADH_SHORT"/>
    <property type="match status" value="1"/>
</dbReference>
<evidence type="ECO:0000256" key="2">
    <source>
        <dbReference type="ARBA" id="ARBA00023002"/>
    </source>
</evidence>
<dbReference type="InterPro" id="IPR036291">
    <property type="entry name" value="NAD(P)-bd_dom_sf"/>
</dbReference>
<dbReference type="OrthoDB" id="9787298at2"/>
<dbReference type="GO" id="GO:0018511">
    <property type="term" value="F:2,3-dihydroxy-2,3-dihydro-p-cumate dehydrogenase activity"/>
    <property type="evidence" value="ECO:0007669"/>
    <property type="project" value="UniProtKB-EC"/>
</dbReference>
<sequence>MTNLRHSGRTVLITGAGGGIGASIARLYCEEGARVALVDFDEQSVSELSRQLSAAGHLVAWAKADVSDFAQCNRACLELSEQLGPIDTLINNAGISPKHEGAPAPIWEMDPQEWDRVVGINLTGSFNLVRALAPAMVERRFGRIVNMSSVAGSAYLPIVAAHYSATKAAVIGFTRHLAGELGPYGITANALAPGRIETPLLKTVSAQANQAVVDETPLGRLGTPLEVAKAACFLTSNDSDFITGQIVDVAGGWLMR</sequence>
<comment type="caution">
    <text evidence="9">The sequence shown here is derived from an EMBL/GenBank/DDBJ whole genome shotgun (WGS) entry which is preliminary data.</text>
</comment>
<comment type="similarity">
    <text evidence="1">Belongs to the short-chain dehydrogenases/reductases (SDR) family.</text>
</comment>
<reference evidence="9 10" key="1">
    <citation type="submission" date="2014-10" db="EMBL/GenBank/DDBJ databases">
        <title>Draft genome sequence of Pseudomonas chlororaphis EA105.</title>
        <authorList>
            <person name="McCully L.M."/>
            <person name="Bitzer A.S."/>
            <person name="Spence C."/>
            <person name="Bais H."/>
            <person name="Silby M.W."/>
        </authorList>
    </citation>
    <scope>NUCLEOTIDE SEQUENCE [LARGE SCALE GENOMIC DNA]</scope>
    <source>
        <strain evidence="9 10">EA105</strain>
    </source>
</reference>
<dbReference type="EC" id="1.3.1.58" evidence="6"/>
<dbReference type="Pfam" id="PF13561">
    <property type="entry name" value="adh_short_C2"/>
    <property type="match status" value="1"/>
</dbReference>
<dbReference type="GO" id="GO:0016616">
    <property type="term" value="F:oxidoreductase activity, acting on the CH-OH group of donors, NAD or NADP as acceptor"/>
    <property type="evidence" value="ECO:0007669"/>
    <property type="project" value="UniProtKB-ARBA"/>
</dbReference>
<dbReference type="AlphaFoldDB" id="A0A0A6DBM9"/>
<evidence type="ECO:0000313" key="9">
    <source>
        <dbReference type="EMBL" id="KHA71939.1"/>
    </source>
</evidence>
<evidence type="ECO:0000256" key="7">
    <source>
        <dbReference type="ARBA" id="ARBA00073443"/>
    </source>
</evidence>
<dbReference type="Gene3D" id="3.40.50.720">
    <property type="entry name" value="NAD(P)-binding Rossmann-like Domain"/>
    <property type="match status" value="1"/>
</dbReference>
<dbReference type="InterPro" id="IPR057326">
    <property type="entry name" value="KR_dom"/>
</dbReference>
<dbReference type="PRINTS" id="PR00080">
    <property type="entry name" value="SDRFAMILY"/>
</dbReference>
<evidence type="ECO:0000256" key="1">
    <source>
        <dbReference type="ARBA" id="ARBA00006484"/>
    </source>
</evidence>
<accession>A0A0A6DBM9</accession>
<dbReference type="NCBIfam" id="NF005559">
    <property type="entry name" value="PRK07231.1"/>
    <property type="match status" value="1"/>
</dbReference>
<keyword evidence="2" id="KW-0560">Oxidoreductase</keyword>
<organism evidence="9 10">
    <name type="scientific">Pseudomonas chlororaphis</name>
    <dbReference type="NCBI Taxonomy" id="587753"/>
    <lineage>
        <taxon>Bacteria</taxon>
        <taxon>Pseudomonadati</taxon>
        <taxon>Pseudomonadota</taxon>
        <taxon>Gammaproteobacteria</taxon>
        <taxon>Pseudomonadales</taxon>
        <taxon>Pseudomonadaceae</taxon>
        <taxon>Pseudomonas</taxon>
    </lineage>
</organism>
<evidence type="ECO:0000313" key="10">
    <source>
        <dbReference type="Proteomes" id="UP000030564"/>
    </source>
</evidence>
<dbReference type="EMBL" id="JSFK01000018">
    <property type="protein sequence ID" value="KHA71939.1"/>
    <property type="molecule type" value="Genomic_DNA"/>
</dbReference>
<dbReference type="FunFam" id="3.40.50.720:FF:000173">
    <property type="entry name" value="3-oxoacyl-[acyl-carrier protein] reductase"/>
    <property type="match status" value="1"/>
</dbReference>
<evidence type="ECO:0000256" key="5">
    <source>
        <dbReference type="ARBA" id="ARBA00060518"/>
    </source>
</evidence>
<comment type="pathway">
    <text evidence="5">Aromatic compound metabolism; p-cumate degradation; acetaldehyde and pyruvate from p-cumate: step 2/7.</text>
</comment>
<gene>
    <name evidence="9" type="ORF">NZ35_18130</name>
</gene>
<dbReference type="NCBIfam" id="NF009466">
    <property type="entry name" value="PRK12826.1-2"/>
    <property type="match status" value="1"/>
</dbReference>
<dbReference type="PRINTS" id="PR00081">
    <property type="entry name" value="GDHRDH"/>
</dbReference>
<dbReference type="GO" id="GO:0030497">
    <property type="term" value="P:fatty acid elongation"/>
    <property type="evidence" value="ECO:0007669"/>
    <property type="project" value="TreeGrafter"/>
</dbReference>
<dbReference type="PATRIC" id="fig|587753.9.peg.1741"/>
<dbReference type="InterPro" id="IPR020904">
    <property type="entry name" value="Sc_DH/Rdtase_CS"/>
</dbReference>
<name>A0A0A6DBM9_9PSED</name>
<protein>
    <recommendedName>
        <fullName evidence="7">2,3-dihydroxy-2,3-dihydro-p-cumate dehydrogenase</fullName>
        <ecNumber evidence="6">1.3.1.58</ecNumber>
    </recommendedName>
    <alternativeName>
        <fullName evidence="3">Biphenyl-2,3-dihydro-2,3-diol dehydrogenase</fullName>
    </alternativeName>
</protein>
<dbReference type="InterPro" id="IPR002347">
    <property type="entry name" value="SDR_fam"/>
</dbReference>
<evidence type="ECO:0000256" key="3">
    <source>
        <dbReference type="ARBA" id="ARBA00042907"/>
    </source>
</evidence>
<feature type="domain" description="Ketoreductase" evidence="8">
    <location>
        <begin position="9"/>
        <end position="194"/>
    </location>
</feature>
<dbReference type="PANTHER" id="PTHR42760:SF129">
    <property type="entry name" value="OXIDOREDUCTASE"/>
    <property type="match status" value="1"/>
</dbReference>
<dbReference type="SUPFAM" id="SSF51735">
    <property type="entry name" value="NAD(P)-binding Rossmann-fold domains"/>
    <property type="match status" value="1"/>
</dbReference>
<dbReference type="Proteomes" id="UP000030564">
    <property type="component" value="Unassembled WGS sequence"/>
</dbReference>
<evidence type="ECO:0000256" key="4">
    <source>
        <dbReference type="ARBA" id="ARBA00050226"/>
    </source>
</evidence>
<comment type="catalytic activity">
    <reaction evidence="4">
        <text>(2R,3S)-2,3-dihydroxy-2,3-dihydro-p-cumate + NAD(+) = 2,3-dihydroxy-p-cumate + NADH + H(+)</text>
        <dbReference type="Rhea" id="RHEA:23772"/>
        <dbReference type="ChEBI" id="CHEBI:15378"/>
        <dbReference type="ChEBI" id="CHEBI:36647"/>
        <dbReference type="ChEBI" id="CHEBI:57540"/>
        <dbReference type="ChEBI" id="CHEBI:57945"/>
        <dbReference type="ChEBI" id="CHEBI:58420"/>
        <dbReference type="EC" id="1.3.1.58"/>
    </reaction>
</comment>